<dbReference type="Gene3D" id="3.40.50.1110">
    <property type="entry name" value="SGNH hydrolase"/>
    <property type="match status" value="1"/>
</dbReference>
<proteinExistence type="predicted"/>
<dbReference type="InterPro" id="IPR036514">
    <property type="entry name" value="SGNH_hydro_sf"/>
</dbReference>
<feature type="signal peptide" evidence="1">
    <location>
        <begin position="1"/>
        <end position="19"/>
    </location>
</feature>
<organism evidence="3 4">
    <name type="scientific">Cladosporium halotolerans</name>
    <dbReference type="NCBI Taxonomy" id="1052096"/>
    <lineage>
        <taxon>Eukaryota</taxon>
        <taxon>Fungi</taxon>
        <taxon>Dikarya</taxon>
        <taxon>Ascomycota</taxon>
        <taxon>Pezizomycotina</taxon>
        <taxon>Dothideomycetes</taxon>
        <taxon>Dothideomycetidae</taxon>
        <taxon>Cladosporiales</taxon>
        <taxon>Cladosporiaceae</taxon>
        <taxon>Cladosporium</taxon>
    </lineage>
</organism>
<dbReference type="AlphaFoldDB" id="A0AB34KG46"/>
<dbReference type="PANTHER" id="PTHR43695">
    <property type="entry name" value="PUTATIVE (AFU_ORTHOLOGUE AFUA_2G17250)-RELATED"/>
    <property type="match status" value="1"/>
</dbReference>
<dbReference type="Pfam" id="PF13472">
    <property type="entry name" value="Lipase_GDSL_2"/>
    <property type="match status" value="1"/>
</dbReference>
<dbReference type="CDD" id="cd01821">
    <property type="entry name" value="Rhamnogalacturan_acetylesterase_like"/>
    <property type="match status" value="1"/>
</dbReference>
<gene>
    <name evidence="3" type="ORF">WHR41_07505</name>
</gene>
<feature type="domain" description="SGNH hydrolase-type esterase" evidence="2">
    <location>
        <begin position="39"/>
        <end position="220"/>
    </location>
</feature>
<feature type="chain" id="PRO_5044324093" description="SGNH hydrolase-type esterase domain-containing protein" evidence="1">
    <location>
        <begin position="20"/>
        <end position="259"/>
    </location>
</feature>
<accession>A0AB34KG46</accession>
<sequence>MKFINTFFSIVTTLLTVQAVALPSRSHNKPEKPAYFVLAGDSTTAGSSANGGGWGDGFLNTTLRKPASGKNFGHNGATTVSFRAGGDWAAVLEDVKSHTHSNKVFVTIQFGHNDQKEKANITLSEYSANLAQFVKEVRAAKAEPILVTPLTRRQFTGTPPRVRENLANETKATLAVAKSSKSRFIDLNEASTEYVNEIGPEASYVYNLAPDDYTHLNDWGKVVFGRMVSDLMVEKYKDIAAWTKPNATLSEQIENGIPA</sequence>
<evidence type="ECO:0000259" key="2">
    <source>
        <dbReference type="Pfam" id="PF13472"/>
    </source>
</evidence>
<dbReference type="InterPro" id="IPR037459">
    <property type="entry name" value="RhgT-like"/>
</dbReference>
<dbReference type="GO" id="GO:0016787">
    <property type="term" value="F:hydrolase activity"/>
    <property type="evidence" value="ECO:0007669"/>
    <property type="project" value="InterPro"/>
</dbReference>
<dbReference type="Proteomes" id="UP000803884">
    <property type="component" value="Unassembled WGS sequence"/>
</dbReference>
<protein>
    <recommendedName>
        <fullName evidence="2">SGNH hydrolase-type esterase domain-containing protein</fullName>
    </recommendedName>
</protein>
<evidence type="ECO:0000313" key="3">
    <source>
        <dbReference type="EMBL" id="KAL1583693.1"/>
    </source>
</evidence>
<evidence type="ECO:0000313" key="4">
    <source>
        <dbReference type="Proteomes" id="UP000803884"/>
    </source>
</evidence>
<dbReference type="GeneID" id="96008947"/>
<dbReference type="RefSeq" id="XP_069226800.1">
    <property type="nucleotide sequence ID" value="XM_069376109.1"/>
</dbReference>
<reference evidence="3 4" key="1">
    <citation type="journal article" date="2020" name="Microbiol. Resour. Announc.">
        <title>Draft Genome Sequence of a Cladosporium Species Isolated from the Mesophotic Ascidian Didemnum maculosum.</title>
        <authorList>
            <person name="Gioti A."/>
            <person name="Siaperas R."/>
            <person name="Nikolaivits E."/>
            <person name="Le Goff G."/>
            <person name="Ouazzani J."/>
            <person name="Kotoulas G."/>
            <person name="Topakas E."/>
        </authorList>
    </citation>
    <scope>NUCLEOTIDE SEQUENCE [LARGE SCALE GENOMIC DNA]</scope>
    <source>
        <strain evidence="3 4">TM138-S3</strain>
    </source>
</reference>
<evidence type="ECO:0000256" key="1">
    <source>
        <dbReference type="SAM" id="SignalP"/>
    </source>
</evidence>
<name>A0AB34KG46_9PEZI</name>
<dbReference type="EMBL" id="JAAQHG020000032">
    <property type="protein sequence ID" value="KAL1583693.1"/>
    <property type="molecule type" value="Genomic_DNA"/>
</dbReference>
<keyword evidence="1" id="KW-0732">Signal</keyword>
<dbReference type="SUPFAM" id="SSF52266">
    <property type="entry name" value="SGNH hydrolase"/>
    <property type="match status" value="1"/>
</dbReference>
<comment type="caution">
    <text evidence="3">The sequence shown here is derived from an EMBL/GenBank/DDBJ whole genome shotgun (WGS) entry which is preliminary data.</text>
</comment>
<dbReference type="PANTHER" id="PTHR43695:SF2">
    <property type="entry name" value="PUTATIVE (AFU_ORTHOLOGUE AFUA_2G17250)-RELATED"/>
    <property type="match status" value="1"/>
</dbReference>
<keyword evidence="4" id="KW-1185">Reference proteome</keyword>
<dbReference type="InterPro" id="IPR013830">
    <property type="entry name" value="SGNH_hydro"/>
</dbReference>